<protein>
    <recommendedName>
        <fullName evidence="1">Transglutaminase-like domain-containing protein</fullName>
    </recommendedName>
</protein>
<dbReference type="InterPro" id="IPR002931">
    <property type="entry name" value="Transglutaminase-like"/>
</dbReference>
<dbReference type="PANTHER" id="PTHR35532">
    <property type="entry name" value="SIMILAR TO POLYHYDROXYALKANOATE DEPOLYMERASE"/>
    <property type="match status" value="1"/>
</dbReference>
<dbReference type="PANTHER" id="PTHR35532:SF5">
    <property type="entry name" value="CARBOHYDRATE-BINDING DOMAIN-CONTAINING PROTEIN"/>
    <property type="match status" value="1"/>
</dbReference>
<dbReference type="SUPFAM" id="SSF54001">
    <property type="entry name" value="Cysteine proteinases"/>
    <property type="match status" value="1"/>
</dbReference>
<organism evidence="2 3">
    <name type="scientific">Niastella vici</name>
    <dbReference type="NCBI Taxonomy" id="1703345"/>
    <lineage>
        <taxon>Bacteria</taxon>
        <taxon>Pseudomonadati</taxon>
        <taxon>Bacteroidota</taxon>
        <taxon>Chitinophagia</taxon>
        <taxon>Chitinophagales</taxon>
        <taxon>Chitinophagaceae</taxon>
        <taxon>Niastella</taxon>
    </lineage>
</organism>
<sequence>MKAVNNLLIAIISFCWGSCMRPAPADIEQIIAATSNKKELIKLISHYQQPNDSLKLKAAYFLIRNMDDQFHLAGESVQESRRIFNQMDSLNKLGKGSARKIWDSLTASLGQRVTTTPDTIKDIDIITCELLVDNIDNAFNAWNYPWARRLNFDDFCKYILPYKLKNESPESWRVNMMQRYAWVLKTVKDSGSLIEAASLINNDIRKWFYITPKFNCVGDPNCGELLKLKAGQCIQAAQLAAYAMRAMGIPVTLDYTPFWANKSGRHDWNSLISPLGDITFMGGESDPGFEKVEDPGYNYLGATQMKRKRAKIYRYSFEKVTDTINARQVADVPVFFQDHHHEDVTDRVIPVSTITLTLDTILPQQGLAYLCVFNNKQWEPVQWGKTGADKKVSFATLGRDVVYLPMIYRNNEYWPAADPLILHRNGTVRTLHANLQQCREIIIVKKYPEDQSNNIIPGYNYELYYWNKEWISLGKQMATKDYLVFDHVPENALLFIRNLDAGFQERIFTFENKQQIWW</sequence>
<dbReference type="InterPro" id="IPR038765">
    <property type="entry name" value="Papain-like_cys_pep_sf"/>
</dbReference>
<dbReference type="Proteomes" id="UP000192796">
    <property type="component" value="Unassembled WGS sequence"/>
</dbReference>
<evidence type="ECO:0000313" key="2">
    <source>
        <dbReference type="EMBL" id="OQP64000.1"/>
    </source>
</evidence>
<dbReference type="EMBL" id="LVYD01000043">
    <property type="protein sequence ID" value="OQP64000.1"/>
    <property type="molecule type" value="Genomic_DNA"/>
</dbReference>
<accession>A0A1V9G091</accession>
<proteinExistence type="predicted"/>
<reference evidence="2 3" key="1">
    <citation type="submission" date="2016-03" db="EMBL/GenBank/DDBJ databases">
        <title>Niastella vici sp. nov., isolated from farmland soil.</title>
        <authorList>
            <person name="Chen L."/>
            <person name="Wang D."/>
            <person name="Yang S."/>
            <person name="Wang G."/>
        </authorList>
    </citation>
    <scope>NUCLEOTIDE SEQUENCE [LARGE SCALE GENOMIC DNA]</scope>
    <source>
        <strain evidence="2 3">DJ57</strain>
    </source>
</reference>
<evidence type="ECO:0000259" key="1">
    <source>
        <dbReference type="Pfam" id="PF01841"/>
    </source>
</evidence>
<keyword evidence="3" id="KW-1185">Reference proteome</keyword>
<name>A0A1V9G091_9BACT</name>
<dbReference type="STRING" id="1703345.A3860_21505"/>
<dbReference type="Pfam" id="PF01841">
    <property type="entry name" value="Transglut_core"/>
    <property type="match status" value="1"/>
</dbReference>
<dbReference type="AlphaFoldDB" id="A0A1V9G091"/>
<comment type="caution">
    <text evidence="2">The sequence shown here is derived from an EMBL/GenBank/DDBJ whole genome shotgun (WGS) entry which is preliminary data.</text>
</comment>
<evidence type="ECO:0000313" key="3">
    <source>
        <dbReference type="Proteomes" id="UP000192796"/>
    </source>
</evidence>
<gene>
    <name evidence="2" type="ORF">A3860_21505</name>
</gene>
<feature type="domain" description="Transglutaminase-like" evidence="1">
    <location>
        <begin position="188"/>
        <end position="270"/>
    </location>
</feature>